<evidence type="ECO:0000313" key="2">
    <source>
        <dbReference type="Proteomes" id="UP000809829"/>
    </source>
</evidence>
<reference evidence="1 2" key="1">
    <citation type="submission" date="2021-01" db="EMBL/GenBank/DDBJ databases">
        <title>Genomic Encyclopedia of Type Strains, Phase IV (KMG-IV): sequencing the most valuable type-strain genomes for metagenomic binning, comparative biology and taxonomic classification.</title>
        <authorList>
            <person name="Goeker M."/>
        </authorList>
    </citation>
    <scope>NUCLEOTIDE SEQUENCE [LARGE SCALE GENOMIC DNA]</scope>
    <source>
        <strain evidence="1 2">DSM 104297</strain>
    </source>
</reference>
<dbReference type="EMBL" id="JAFBFC010000001">
    <property type="protein sequence ID" value="MBM7701462.1"/>
    <property type="molecule type" value="Genomic_DNA"/>
</dbReference>
<proteinExistence type="predicted"/>
<accession>A0ABS2QPT7</accession>
<gene>
    <name evidence="1" type="ORF">JOC83_000288</name>
</gene>
<sequence length="111" mass="12329">MKFMMQCFLLTTILLFGVLLGMQTAQQGLVKMKGYEDQSLSSAFTVSKTKEGEIEASVLGAKRIVDLQEKQKVLEERKVFNLFSSIGKQLATTVQSTIEKAVEALHNVLSK</sequence>
<dbReference type="RefSeq" id="WP_205182794.1">
    <property type="nucleotide sequence ID" value="NZ_JAFBFC010000001.1"/>
</dbReference>
<evidence type="ECO:0000313" key="1">
    <source>
        <dbReference type="EMBL" id="MBM7701462.1"/>
    </source>
</evidence>
<dbReference type="Proteomes" id="UP000809829">
    <property type="component" value="Unassembled WGS sequence"/>
</dbReference>
<evidence type="ECO:0008006" key="3">
    <source>
        <dbReference type="Google" id="ProtNLM"/>
    </source>
</evidence>
<dbReference type="Pfam" id="PF12438">
    <property type="entry name" value="DUF3679"/>
    <property type="match status" value="1"/>
</dbReference>
<organism evidence="1 2">
    <name type="scientific">Priestia iocasae</name>
    <dbReference type="NCBI Taxonomy" id="2291674"/>
    <lineage>
        <taxon>Bacteria</taxon>
        <taxon>Bacillati</taxon>
        <taxon>Bacillota</taxon>
        <taxon>Bacilli</taxon>
        <taxon>Bacillales</taxon>
        <taxon>Bacillaceae</taxon>
        <taxon>Priestia</taxon>
    </lineage>
</organism>
<dbReference type="InterPro" id="IPR020534">
    <property type="entry name" value="Uncharacterised_YqxA"/>
</dbReference>
<comment type="caution">
    <text evidence="1">The sequence shown here is derived from an EMBL/GenBank/DDBJ whole genome shotgun (WGS) entry which is preliminary data.</text>
</comment>
<protein>
    <recommendedName>
        <fullName evidence="3">DUF3679 domain-containing protein</fullName>
    </recommendedName>
</protein>
<keyword evidence="2" id="KW-1185">Reference proteome</keyword>
<name>A0ABS2QPT7_9BACI</name>